<feature type="active site" description="Proton acceptor" evidence="2">
    <location>
        <position position="98"/>
    </location>
</feature>
<proteinExistence type="inferred from homology"/>
<dbReference type="SFLD" id="SFLDS00028">
    <property type="entry name" value="Proline_Racemase"/>
    <property type="match status" value="1"/>
</dbReference>
<evidence type="ECO:0000313" key="4">
    <source>
        <dbReference type="Proteomes" id="UP000565572"/>
    </source>
</evidence>
<dbReference type="RefSeq" id="WP_198423434.1">
    <property type="nucleotide sequence ID" value="NZ_JACHZG010000001.1"/>
</dbReference>
<keyword evidence="4" id="KW-1185">Reference proteome</keyword>
<keyword evidence="3" id="KW-0413">Isomerase</keyword>
<evidence type="ECO:0000256" key="1">
    <source>
        <dbReference type="ARBA" id="ARBA00007529"/>
    </source>
</evidence>
<dbReference type="PANTHER" id="PTHR33442">
    <property type="entry name" value="TRANS-3-HYDROXY-L-PROLINE DEHYDRATASE"/>
    <property type="match status" value="1"/>
</dbReference>
<name>A0A7W5P893_9ACTN</name>
<evidence type="ECO:0000256" key="2">
    <source>
        <dbReference type="PIRSR" id="PIRSR029792-1"/>
    </source>
</evidence>
<feature type="active site" description="Proton donor" evidence="2">
    <location>
        <position position="265"/>
    </location>
</feature>
<dbReference type="EMBL" id="JACHZG010000001">
    <property type="protein sequence ID" value="MBB3328237.1"/>
    <property type="molecule type" value="Genomic_DNA"/>
</dbReference>
<dbReference type="Pfam" id="PF05544">
    <property type="entry name" value="Pro_racemase"/>
    <property type="match status" value="1"/>
</dbReference>
<dbReference type="Proteomes" id="UP000565572">
    <property type="component" value="Unassembled WGS sequence"/>
</dbReference>
<gene>
    <name evidence="3" type="ORF">FHX39_003181</name>
</gene>
<protein>
    <submittedName>
        <fullName evidence="3">Proline racemase</fullName>
        <ecNumber evidence="3">5.1.1.4</ecNumber>
    </submittedName>
</protein>
<sequence length="369" mass="38924">MVELEDEMRWSQVLNVVDVHCGGENARVVTGGIGDVPGETMLDKRAYLTEQRDDLRLRLLQEPRGGVIHSADFVLPSRHPEAQLGYVIAESTEYPVMSGSNTICVTTALLETGMLPMIEPVMHLALESAAGLIRVECTCADGKVTSVRFTNQPAFVYHLDAPVEVAGLGTVTVDVAWGGMAYVLVDAASLGFGITPDEARDLCVVGEAVKLAAAAQLPAVHPEHPEFPGITNFEFTGPLGRTPEGELTARNAVVVSPGRLDRSPCGTGTSARLAVLHARGLVTTGENFVHTSIIGSRFDSRIEELTTVGDVPAVVPSVAGQAWITQLCQVGVDPSDPFPNGYALADTWGAAPPSPVAVRLATAAAEARA</sequence>
<dbReference type="PIRSF" id="PIRSF029792">
    <property type="entry name" value="Pro_racemase"/>
    <property type="match status" value="1"/>
</dbReference>
<dbReference type="SUPFAM" id="SSF54506">
    <property type="entry name" value="Diaminopimelate epimerase-like"/>
    <property type="match status" value="1"/>
</dbReference>
<comment type="caution">
    <text evidence="3">The sequence shown here is derived from an EMBL/GenBank/DDBJ whole genome shotgun (WGS) entry which is preliminary data.</text>
</comment>
<dbReference type="GO" id="GO:0018112">
    <property type="term" value="F:proline racemase activity"/>
    <property type="evidence" value="ECO:0007669"/>
    <property type="project" value="UniProtKB-EC"/>
</dbReference>
<dbReference type="InterPro" id="IPR008794">
    <property type="entry name" value="Pro_racemase_fam"/>
</dbReference>
<dbReference type="GO" id="GO:0047580">
    <property type="term" value="F:4-hydroxyproline epimerase activity"/>
    <property type="evidence" value="ECO:0007669"/>
    <property type="project" value="TreeGrafter"/>
</dbReference>
<reference evidence="3 4" key="1">
    <citation type="submission" date="2020-08" db="EMBL/GenBank/DDBJ databases">
        <title>Sequencing the genomes of 1000 actinobacteria strains.</title>
        <authorList>
            <person name="Klenk H.-P."/>
        </authorList>
    </citation>
    <scope>NUCLEOTIDE SEQUENCE [LARGE SCALE GENOMIC DNA]</scope>
    <source>
        <strain evidence="3 4">DSM 11053</strain>
    </source>
</reference>
<dbReference type="AlphaFoldDB" id="A0A7W5P893"/>
<accession>A0A7W5P893</accession>
<dbReference type="Gene3D" id="3.10.310.10">
    <property type="entry name" value="Diaminopimelate Epimerase, Chain A, domain 1"/>
    <property type="match status" value="2"/>
</dbReference>
<organism evidence="3 4">
    <name type="scientific">Microlunatus antarcticus</name>
    <dbReference type="NCBI Taxonomy" id="53388"/>
    <lineage>
        <taxon>Bacteria</taxon>
        <taxon>Bacillati</taxon>
        <taxon>Actinomycetota</taxon>
        <taxon>Actinomycetes</taxon>
        <taxon>Propionibacteriales</taxon>
        <taxon>Propionibacteriaceae</taxon>
        <taxon>Microlunatus</taxon>
    </lineage>
</organism>
<comment type="similarity">
    <text evidence="1">Belongs to the proline racemase family.</text>
</comment>
<dbReference type="FunFam" id="3.10.310.10:FF:000005">
    <property type="entry name" value="Proline racemase"/>
    <property type="match status" value="1"/>
</dbReference>
<dbReference type="PANTHER" id="PTHR33442:SF5">
    <property type="entry name" value="BIFUNCTIONAL TRANS-3-HYDROXY-L-PROLINE DEHYDRATASE_2-EPIMERASE"/>
    <property type="match status" value="1"/>
</dbReference>
<dbReference type="EC" id="5.1.1.4" evidence="3"/>
<evidence type="ECO:0000313" key="3">
    <source>
        <dbReference type="EMBL" id="MBB3328237.1"/>
    </source>
</evidence>